<evidence type="ECO:0000313" key="11">
    <source>
        <dbReference type="Proteomes" id="UP000253857"/>
    </source>
</evidence>
<dbReference type="OMA" id="GIILWCM"/>
<dbReference type="EMBL" id="WPOM01000039">
    <property type="protein sequence ID" value="MVN34154.1"/>
    <property type="molecule type" value="Genomic_DNA"/>
</dbReference>
<feature type="transmembrane region" description="Helical" evidence="4">
    <location>
        <begin position="171"/>
        <end position="192"/>
    </location>
</feature>
<dbReference type="Proteomes" id="UP000253915">
    <property type="component" value="Unassembled WGS sequence"/>
</dbReference>
<evidence type="ECO:0000256" key="3">
    <source>
        <dbReference type="ARBA" id="ARBA00023163"/>
    </source>
</evidence>
<keyword evidence="4" id="KW-1133">Transmembrane helix</keyword>
<dbReference type="AlphaFoldDB" id="A0A369MDS7"/>
<dbReference type="EMBL" id="PPUQ01000002">
    <property type="protein sequence ID" value="RDC40850.1"/>
    <property type="molecule type" value="Genomic_DNA"/>
</dbReference>
<dbReference type="SMART" id="SM00421">
    <property type="entry name" value="HTH_LUXR"/>
    <property type="match status" value="1"/>
</dbReference>
<dbReference type="SUPFAM" id="SSF46894">
    <property type="entry name" value="C-terminal effector domain of the bipartite response regulators"/>
    <property type="match status" value="1"/>
</dbReference>
<feature type="transmembrane region" description="Helical" evidence="4">
    <location>
        <begin position="248"/>
        <end position="267"/>
    </location>
</feature>
<feature type="transmembrane region" description="Helical" evidence="4">
    <location>
        <begin position="213"/>
        <end position="236"/>
    </location>
</feature>
<feature type="transmembrane region" description="Helical" evidence="4">
    <location>
        <begin position="16"/>
        <end position="33"/>
    </location>
</feature>
<accession>A0A369MDS7</accession>
<dbReference type="PANTHER" id="PTHR44688:SF16">
    <property type="entry name" value="DNA-BINDING TRANSCRIPTIONAL ACTIVATOR DEVR_DOSR"/>
    <property type="match status" value="1"/>
</dbReference>
<dbReference type="GO" id="GO:0006355">
    <property type="term" value="P:regulation of DNA-templated transcription"/>
    <property type="evidence" value="ECO:0007669"/>
    <property type="project" value="InterPro"/>
</dbReference>
<feature type="transmembrane region" description="Helical" evidence="4">
    <location>
        <begin position="279"/>
        <end position="295"/>
    </location>
</feature>
<protein>
    <submittedName>
        <fullName evidence="10">Helix-turn-helix transcriptional regulator</fullName>
    </submittedName>
    <submittedName>
        <fullName evidence="7">LuxR family transcriptional regulator</fullName>
    </submittedName>
</protein>
<evidence type="ECO:0000256" key="4">
    <source>
        <dbReference type="SAM" id="Phobius"/>
    </source>
</evidence>
<evidence type="ECO:0000256" key="1">
    <source>
        <dbReference type="ARBA" id="ARBA00023015"/>
    </source>
</evidence>
<dbReference type="PANTHER" id="PTHR44688">
    <property type="entry name" value="DNA-BINDING TRANSCRIPTIONAL ACTIVATOR DEVR_DOSR"/>
    <property type="match status" value="1"/>
</dbReference>
<evidence type="ECO:0000313" key="9">
    <source>
        <dbReference type="EMBL" id="RDC40850.1"/>
    </source>
</evidence>
<dbReference type="RefSeq" id="WP_015759854.1">
    <property type="nucleotide sequence ID" value="NZ_AP031442.1"/>
</dbReference>
<dbReference type="PRINTS" id="PR00038">
    <property type="entry name" value="HTHLUXR"/>
</dbReference>
<reference evidence="11 12" key="2">
    <citation type="journal article" date="2018" name="Elife">
        <title>Discovery and characterization of a prevalent human gut bacterial enzyme sufficient for the inactivation of a family of plant toxins.</title>
        <authorList>
            <person name="Koppel N."/>
            <person name="Bisanz J.E."/>
            <person name="Pandelia M.E."/>
            <person name="Turnbaugh P.J."/>
            <person name="Balskus E.P."/>
        </authorList>
    </citation>
    <scope>NUCLEOTIDE SEQUENCE [LARGE SCALE GENOMIC DNA]</scope>
    <source>
        <strain evidence="9 12">16A</strain>
        <strain evidence="8 11">FAA1-1-60AUCSF</strain>
        <strain evidence="7 13">W1 BHI 6</strain>
    </source>
</reference>
<feature type="transmembrane region" description="Helical" evidence="4">
    <location>
        <begin position="53"/>
        <end position="71"/>
    </location>
</feature>
<feature type="transmembrane region" description="Helical" evidence="4">
    <location>
        <begin position="83"/>
        <end position="102"/>
    </location>
</feature>
<dbReference type="EMBL" id="PPTY01000021">
    <property type="protein sequence ID" value="RDB83786.1"/>
    <property type="molecule type" value="Genomic_DNA"/>
</dbReference>
<evidence type="ECO:0000313" key="13">
    <source>
        <dbReference type="Proteomes" id="UP000253970"/>
    </source>
</evidence>
<keyword evidence="2" id="KW-0238">DNA-binding</keyword>
<reference evidence="10 14" key="1">
    <citation type="journal article" date="2005" name="Appl. Environ. Microbiol.">
        <title>Intestinal bacterial communities that produce active estrogen-like compounds enterodiol and enterolactone in humans.</title>
        <authorList>
            <person name="Clavel T."/>
            <person name="Henderson G."/>
            <person name="Alpert C.A."/>
            <person name="Philippe C."/>
            <person name="Rigottier-Gois L."/>
            <person name="Dore J."/>
            <person name="Blaut M."/>
        </authorList>
    </citation>
    <scope>NUCLEOTIDE SEQUENCE [LARGE SCALE GENOMIC DNA]</scope>
    <source>
        <strain evidence="10 14">SECO-MT75m2</strain>
    </source>
</reference>
<dbReference type="InterPro" id="IPR000792">
    <property type="entry name" value="Tscrpt_reg_LuxR_C"/>
</dbReference>
<dbReference type="Proteomes" id="UP000253857">
    <property type="component" value="Unassembled WGS sequence"/>
</dbReference>
<proteinExistence type="predicted"/>
<sequence length="493" mass="52484">MSCLKDLVAGMRARDVVFMSGYALYLTFGYMSFESPTVLTSLGESGALVQSLFLVAVIAARMVVYAAMIALARRAGRGFPPAVILVCAGVAATGFIVTRMAFQFAGFVPLDELVPWLVAGGLCFGAGDALINLLWARFSGTFDLRRVYLFVLMSSGLSLVVYLVVTLLPSALMLPVGAVLFFASVVFCRQCLAAREPIAEEYSAPVFKGALSALWRPVLGTAILSFMSGLMLQLSLSEAIPLGTFQSTSLITQAIVIVALLLPALLVKSQPSLGSVYRMALPLSAAGFLLLPLIWNGVGGLANACAQLGTLVAGIILWCMVAHTVHDTKLPAALLFSCSLICTNAAQMAGTLVGMLNAHTLGQGDITLTAVALVAIYLLAMVSMFLFKDKNLRGVDVVPEGGAPTAEQQGDALEARCAHVAETYGFTPRESEILVHLGQGRTARAISEKLVVSENTVKYHIKSIYQKLDVHSRDEVIDLIERSECVVPHDSAE</sequence>
<feature type="transmembrane region" description="Helical" evidence="4">
    <location>
        <begin position="333"/>
        <end position="354"/>
    </location>
</feature>
<dbReference type="InterPro" id="IPR016032">
    <property type="entry name" value="Sig_transdc_resp-reg_C-effctor"/>
</dbReference>
<dbReference type="InterPro" id="IPR036388">
    <property type="entry name" value="WH-like_DNA-bd_sf"/>
</dbReference>
<dbReference type="Proteomes" id="UP000436429">
    <property type="component" value="Unassembled WGS sequence"/>
</dbReference>
<feature type="transmembrane region" description="Helical" evidence="4">
    <location>
        <begin position="147"/>
        <end position="165"/>
    </location>
</feature>
<name>A0A369MDS7_EGGLN</name>
<dbReference type="PROSITE" id="PS50043">
    <property type="entry name" value="HTH_LUXR_2"/>
    <property type="match status" value="1"/>
</dbReference>
<dbReference type="EMBL" id="PPTU01000019">
    <property type="protein sequence ID" value="RDB68583.1"/>
    <property type="molecule type" value="Genomic_DNA"/>
</dbReference>
<comment type="caution">
    <text evidence="7">The sequence shown here is derived from an EMBL/GenBank/DDBJ whole genome shotgun (WGS) entry which is preliminary data.</text>
</comment>
<evidence type="ECO:0000313" key="15">
    <source>
        <dbReference type="Proteomes" id="UP000436429"/>
    </source>
</evidence>
<gene>
    <name evidence="9" type="ORF">C1853_01770</name>
    <name evidence="8" type="ORF">C1871_10945</name>
    <name evidence="7" type="ORF">C1875_11490</name>
    <name evidence="10" type="ORF">FIC87_04440</name>
    <name evidence="6" type="ORF">GO726_13415</name>
</gene>
<reference evidence="10" key="3">
    <citation type="submission" date="2019-06" db="EMBL/GenBank/DDBJ databases">
        <authorList>
            <person name="Bisanz J.E."/>
            <person name="Turnbaugh P.J."/>
        </authorList>
    </citation>
    <scope>NUCLEOTIDE SEQUENCE</scope>
    <source>
        <strain evidence="10">SECO-MT75m2</strain>
    </source>
</reference>
<keyword evidence="1" id="KW-0805">Transcription regulation</keyword>
<evidence type="ECO:0000313" key="8">
    <source>
        <dbReference type="EMBL" id="RDB83786.1"/>
    </source>
</evidence>
<dbReference type="EMBL" id="VEVP01000007">
    <property type="protein sequence ID" value="TNU92889.1"/>
    <property type="molecule type" value="Genomic_DNA"/>
</dbReference>
<dbReference type="CDD" id="cd06170">
    <property type="entry name" value="LuxR_C_like"/>
    <property type="match status" value="1"/>
</dbReference>
<dbReference type="Pfam" id="PF00196">
    <property type="entry name" value="GerE"/>
    <property type="match status" value="1"/>
</dbReference>
<evidence type="ECO:0000313" key="6">
    <source>
        <dbReference type="EMBL" id="MVN34154.1"/>
    </source>
</evidence>
<evidence type="ECO:0000313" key="10">
    <source>
        <dbReference type="EMBL" id="TNU92889.1"/>
    </source>
</evidence>
<dbReference type="Gene3D" id="1.10.10.10">
    <property type="entry name" value="Winged helix-like DNA-binding domain superfamily/Winged helix DNA-binding domain"/>
    <property type="match status" value="1"/>
</dbReference>
<feature type="transmembrane region" description="Helical" evidence="4">
    <location>
        <begin position="366"/>
        <end position="387"/>
    </location>
</feature>
<feature type="transmembrane region" description="Helical" evidence="4">
    <location>
        <begin position="114"/>
        <end position="135"/>
    </location>
</feature>
<evidence type="ECO:0000313" key="14">
    <source>
        <dbReference type="Proteomes" id="UP000312594"/>
    </source>
</evidence>
<dbReference type="PROSITE" id="PS00622">
    <property type="entry name" value="HTH_LUXR_1"/>
    <property type="match status" value="1"/>
</dbReference>
<dbReference type="Proteomes" id="UP000253970">
    <property type="component" value="Unassembled WGS sequence"/>
</dbReference>
<keyword evidence="3" id="KW-0804">Transcription</keyword>
<dbReference type="Proteomes" id="UP000312594">
    <property type="component" value="Unassembled WGS sequence"/>
</dbReference>
<evidence type="ECO:0000256" key="2">
    <source>
        <dbReference type="ARBA" id="ARBA00023125"/>
    </source>
</evidence>
<evidence type="ECO:0000313" key="12">
    <source>
        <dbReference type="Proteomes" id="UP000253915"/>
    </source>
</evidence>
<keyword evidence="4" id="KW-0472">Membrane</keyword>
<reference evidence="6 15" key="4">
    <citation type="submission" date="2019-11" db="EMBL/GenBank/DDBJ databases">
        <title>Whole genome shotgun sequencing (WGS) data from Adlercreutzia equolifaciens ResAG-91, Eggerthella lenta MRI-F36, MRI-F37, MRI-F40, ResAG-49, ResAG-88, ResAG-121, ResAG-145, and Gordonibacter sp. ResAG-5, ResAG-26, ResAG-43, ResAG-50, ResAG-59.</title>
        <authorList>
            <person name="Stoll D.A."/>
            <person name="Danylec N."/>
            <person name="Franz C.M.A.P."/>
            <person name="Huch M."/>
        </authorList>
    </citation>
    <scope>NUCLEOTIDE SEQUENCE [LARGE SCALE GENOMIC DNA]</scope>
    <source>
        <strain evidence="6 15">ResAG-88</strain>
    </source>
</reference>
<evidence type="ECO:0000313" key="7">
    <source>
        <dbReference type="EMBL" id="RDB68583.1"/>
    </source>
</evidence>
<keyword evidence="4" id="KW-0812">Transmembrane</keyword>
<dbReference type="GO" id="GO:0003677">
    <property type="term" value="F:DNA binding"/>
    <property type="evidence" value="ECO:0007669"/>
    <property type="project" value="UniProtKB-KW"/>
</dbReference>
<evidence type="ECO:0000259" key="5">
    <source>
        <dbReference type="PROSITE" id="PS50043"/>
    </source>
</evidence>
<feature type="domain" description="HTH luxR-type" evidence="5">
    <location>
        <begin position="419"/>
        <end position="484"/>
    </location>
</feature>
<feature type="transmembrane region" description="Helical" evidence="4">
    <location>
        <begin position="301"/>
        <end position="321"/>
    </location>
</feature>
<organism evidence="7 13">
    <name type="scientific">Eggerthella lenta</name>
    <name type="common">Eubacterium lentum</name>
    <dbReference type="NCBI Taxonomy" id="84112"/>
    <lineage>
        <taxon>Bacteria</taxon>
        <taxon>Bacillati</taxon>
        <taxon>Actinomycetota</taxon>
        <taxon>Coriobacteriia</taxon>
        <taxon>Eggerthellales</taxon>
        <taxon>Eggerthellaceae</taxon>
        <taxon>Eggerthella</taxon>
    </lineage>
</organism>